<dbReference type="Gene3D" id="3.10.20.470">
    <property type="match status" value="1"/>
</dbReference>
<dbReference type="Pfam" id="PF17965">
    <property type="entry name" value="MucBP_2"/>
    <property type="match status" value="1"/>
</dbReference>
<keyword evidence="1" id="KW-0134">Cell wall</keyword>
<dbReference type="Pfam" id="PF17966">
    <property type="entry name" value="Muc_B2"/>
    <property type="match status" value="1"/>
</dbReference>
<evidence type="ECO:0000256" key="6">
    <source>
        <dbReference type="SAM" id="MobiDB-lite"/>
    </source>
</evidence>
<feature type="chain" id="PRO_5045653798" evidence="8">
    <location>
        <begin position="43"/>
        <end position="994"/>
    </location>
</feature>
<dbReference type="NCBIfam" id="TIGR03715">
    <property type="entry name" value="KxYKxGKxW"/>
    <property type="match status" value="1"/>
</dbReference>
<dbReference type="InterPro" id="IPR009459">
    <property type="entry name" value="MucBP_dom"/>
</dbReference>
<feature type="compositionally biased region" description="Polar residues" evidence="6">
    <location>
        <begin position="859"/>
        <end position="874"/>
    </location>
</feature>
<feature type="compositionally biased region" description="Low complexity" evidence="6">
    <location>
        <begin position="122"/>
        <end position="167"/>
    </location>
</feature>
<proteinExistence type="predicted"/>
<evidence type="ECO:0000256" key="3">
    <source>
        <dbReference type="ARBA" id="ARBA00022729"/>
    </source>
</evidence>
<keyword evidence="7" id="KW-1133">Transmembrane helix</keyword>
<dbReference type="InterPro" id="IPR041558">
    <property type="entry name" value="MucBP_2"/>
</dbReference>
<keyword evidence="7" id="KW-0812">Transmembrane</keyword>
<dbReference type="InterPro" id="IPR022263">
    <property type="entry name" value="KxYKxGKxW"/>
</dbReference>
<evidence type="ECO:0000256" key="5">
    <source>
        <dbReference type="ARBA" id="ARBA00023088"/>
    </source>
</evidence>
<feature type="region of interest" description="Disordered" evidence="6">
    <location>
        <begin position="827"/>
        <end position="896"/>
    </location>
</feature>
<evidence type="ECO:0000256" key="1">
    <source>
        <dbReference type="ARBA" id="ARBA00022512"/>
    </source>
</evidence>
<dbReference type="Pfam" id="PF06458">
    <property type="entry name" value="MucBP"/>
    <property type="match status" value="2"/>
</dbReference>
<name>A0ABW1RA38_9LACO</name>
<keyword evidence="4" id="KW-0677">Repeat</keyword>
<dbReference type="Gene3D" id="3.10.20.320">
    <property type="entry name" value="Putative peptidoglycan bound protein (lpxtg motif)"/>
    <property type="match status" value="2"/>
</dbReference>
<dbReference type="Gene3D" id="2.60.40.4300">
    <property type="match status" value="1"/>
</dbReference>
<keyword evidence="11" id="KW-1185">Reference proteome</keyword>
<evidence type="ECO:0000256" key="7">
    <source>
        <dbReference type="SAM" id="Phobius"/>
    </source>
</evidence>
<evidence type="ECO:0000256" key="8">
    <source>
        <dbReference type="SAM" id="SignalP"/>
    </source>
</evidence>
<dbReference type="NCBIfam" id="TIGR01167">
    <property type="entry name" value="LPXTG_anchor"/>
    <property type="match status" value="1"/>
</dbReference>
<keyword evidence="3 8" id="KW-0732">Signal</keyword>
<feature type="transmembrane region" description="Helical" evidence="7">
    <location>
        <begin position="970"/>
        <end position="989"/>
    </location>
</feature>
<sequence>MTNPESSKTRFKLYKHKKLWLVMGMTTTMLALGTLPATMAQADTATTTGEMTTVTPAKTSASATAATLSGATKASPVTSTASVATSGDRVANSDQSAASGAANSTVDNNGSASGSESSQVNSSTGSTAPSAASAGTESGMAKSVTSQASSAATSTSTSVASTAVRQSSEPRMMRVASPAALIKTAATTMPSDDTVVTIADTNLSNAVKQGLNLATTDQITIGQIKNYPGNTFTIATGVDTPIKTLAGIENLEYLPVGVLIYADLQIDNAAVDIDFTPLAPLRFISLRILSDHTSQMNLLPLMAIDPSHFTVMGIEPNGASFQGNQYAMTNEQLVQLAPWLTKIANNTYARESGLELNNNCITDFSPLAGITKKGAYVSAMGQVAIVTNNPVNLVIGQPATFTGVTLTGLYGEPISDSYGYSWNTGVAGKHPISSLGQNQYYIDDVQQLTPGYPFLTYGHLGIPYSDRWQPGRYIFKTYANGVLLQMDIMVYQVANWQAHPNVTVKYVDANVQPIAGLADQVVNGVNIGDSFDLSPYLQVAGYRAVATSGPVTGTFGQDPQTLYVKLMPTTPAGQVTVNYVDTDGHVLATTGATYPDGQIVDLSYTTVQKVFDGYVFKTMAPDSLAANGTLTVAGGTVTYVYTKNAALTGNATVTYYDDTTGQILINDSLTGDQGTVATYTTATKIANYLQAGYKLVNDDVPASGIIYGATPVTYTVRLNHKLTTITASEALQKQVVQTIQYRYADGTMAAPDKVTAIRFTRTGTRDAVTSKVVYTDWQNSDRQTSFIAQVSPVIVNYTADQLVIVAVPVTALSTDMITTVTYTVNPVKPVDPDTGNTEAPTSPGTDDANHTGEIVAPTVPNTDSQNDEIATADTNEADVGDTIKSVTPPIIDEPIDVDSGQADMIHKGDTRVPATEPQQAAGERVTAKAQLVKLATDKSVNQPTSDLKPVSSPKFDKSALPQTNDNQQQATGWLGLGTLIMALLTAVGFKQRKN</sequence>
<comment type="caution">
    <text evidence="10">The sequence shown here is derived from an EMBL/GenBank/DDBJ whole genome shotgun (WGS) entry which is preliminary data.</text>
</comment>
<reference evidence="11" key="1">
    <citation type="journal article" date="2019" name="Int. J. Syst. Evol. Microbiol.">
        <title>The Global Catalogue of Microorganisms (GCM) 10K type strain sequencing project: providing services to taxonomists for standard genome sequencing and annotation.</title>
        <authorList>
            <consortium name="The Broad Institute Genomics Platform"/>
            <consortium name="The Broad Institute Genome Sequencing Center for Infectious Disease"/>
            <person name="Wu L."/>
            <person name="Ma J."/>
        </authorList>
    </citation>
    <scope>NUCLEOTIDE SEQUENCE [LARGE SCALE GENOMIC DNA]</scope>
    <source>
        <strain evidence="11">CCM 8932</strain>
    </source>
</reference>
<evidence type="ECO:0000256" key="2">
    <source>
        <dbReference type="ARBA" id="ARBA00022525"/>
    </source>
</evidence>
<keyword evidence="5" id="KW-0572">Peptidoglycan-anchor</keyword>
<feature type="compositionally biased region" description="Polar residues" evidence="6">
    <location>
        <begin position="92"/>
        <end position="121"/>
    </location>
</feature>
<evidence type="ECO:0000313" key="10">
    <source>
        <dbReference type="EMBL" id="MFC6165310.1"/>
    </source>
</evidence>
<dbReference type="Proteomes" id="UP001596253">
    <property type="component" value="Unassembled WGS sequence"/>
</dbReference>
<feature type="region of interest" description="Disordered" evidence="6">
    <location>
        <begin position="937"/>
        <end position="966"/>
    </location>
</feature>
<evidence type="ECO:0000259" key="9">
    <source>
        <dbReference type="PROSITE" id="PS50847"/>
    </source>
</evidence>
<feature type="compositionally biased region" description="Low complexity" evidence="6">
    <location>
        <begin position="67"/>
        <end position="86"/>
    </location>
</feature>
<organism evidence="10 11">
    <name type="scientific">Lactiplantibacillus dongliensis</name>
    <dbReference type="NCBI Taxonomy" id="2559919"/>
    <lineage>
        <taxon>Bacteria</taxon>
        <taxon>Bacillati</taxon>
        <taxon>Bacillota</taxon>
        <taxon>Bacilli</taxon>
        <taxon>Lactobacillales</taxon>
        <taxon>Lactobacillaceae</taxon>
        <taxon>Lactiplantibacillus</taxon>
    </lineage>
</organism>
<dbReference type="InterPro" id="IPR019931">
    <property type="entry name" value="LPXTG_anchor"/>
</dbReference>
<dbReference type="InterPro" id="IPR041495">
    <property type="entry name" value="Mub_B2"/>
</dbReference>
<feature type="signal peptide" evidence="8">
    <location>
        <begin position="1"/>
        <end position="42"/>
    </location>
</feature>
<dbReference type="Pfam" id="PF19258">
    <property type="entry name" value="KxYKxGKxW_sig"/>
    <property type="match status" value="1"/>
</dbReference>
<feature type="domain" description="Gram-positive cocci surface proteins LPxTG" evidence="9">
    <location>
        <begin position="960"/>
        <end position="994"/>
    </location>
</feature>
<keyword evidence="7" id="KW-0472">Membrane</keyword>
<evidence type="ECO:0000256" key="4">
    <source>
        <dbReference type="ARBA" id="ARBA00022737"/>
    </source>
</evidence>
<dbReference type="RefSeq" id="WP_137640596.1">
    <property type="nucleotide sequence ID" value="NZ_BJDK01000023.1"/>
</dbReference>
<dbReference type="EMBL" id="JBHSSD010000047">
    <property type="protein sequence ID" value="MFC6165310.1"/>
    <property type="molecule type" value="Genomic_DNA"/>
</dbReference>
<accession>A0ABW1RA38</accession>
<gene>
    <name evidence="10" type="ORF">ACFP3T_11560</name>
</gene>
<protein>
    <submittedName>
        <fullName evidence="10">MucBP domain-containing protein</fullName>
    </submittedName>
</protein>
<keyword evidence="2" id="KW-0964">Secreted</keyword>
<evidence type="ECO:0000313" key="11">
    <source>
        <dbReference type="Proteomes" id="UP001596253"/>
    </source>
</evidence>
<feature type="compositionally biased region" description="Polar residues" evidence="6">
    <location>
        <begin position="834"/>
        <end position="844"/>
    </location>
</feature>
<feature type="region of interest" description="Disordered" evidence="6">
    <location>
        <begin position="67"/>
        <end position="173"/>
    </location>
</feature>
<dbReference type="PROSITE" id="PS50847">
    <property type="entry name" value="GRAM_POS_ANCHORING"/>
    <property type="match status" value="1"/>
</dbReference>